<organism evidence="1 2">
    <name type="scientific">Faecalibacterium duncaniae (strain DSM 17677 / JCM 31915 / A2-165)</name>
    <name type="common">Faecalibacterium prausnitzii</name>
    <dbReference type="NCBI Taxonomy" id="411483"/>
    <lineage>
        <taxon>Bacteria</taxon>
        <taxon>Bacillati</taxon>
        <taxon>Bacillota</taxon>
        <taxon>Clostridia</taxon>
        <taxon>Eubacteriales</taxon>
        <taxon>Oscillospiraceae</taxon>
        <taxon>Faecalibacterium</taxon>
    </lineage>
</organism>
<dbReference type="EMBL" id="ACOP02000091">
    <property type="protein sequence ID" value="EEU95028.1"/>
    <property type="molecule type" value="Genomic_DNA"/>
</dbReference>
<dbReference type="eggNOG" id="ENOG50340WA">
    <property type="taxonomic scope" value="Bacteria"/>
</dbReference>
<dbReference type="SUPFAM" id="SSF55729">
    <property type="entry name" value="Acyl-CoA N-acyltransferases (Nat)"/>
    <property type="match status" value="1"/>
</dbReference>
<dbReference type="STRING" id="411483.FAEPRAA2165_03360"/>
<dbReference type="PATRIC" id="fig|411483.3.peg.2644"/>
<evidence type="ECO:0000313" key="1">
    <source>
        <dbReference type="EMBL" id="EEU95028.1"/>
    </source>
</evidence>
<keyword evidence="2" id="KW-1185">Reference proteome</keyword>
<gene>
    <name evidence="1" type="ORF">FAEPRAA2165_03360</name>
</gene>
<dbReference type="Proteomes" id="UP000004619">
    <property type="component" value="Unassembled WGS sequence"/>
</dbReference>
<sequence length="279" mass="31372">MKQKEASYIMYRLMQPSDWAEVLALWQAQRGDTEEFVRGAVERFAGVQNVYVAEENDHIEAVALAVPVTLQGRPGSYLFGLCGQGSLLLAGLVDTLCAQQKLRGAGFVVAVPASPEHSTLLQDKGFQKAFALRCLPREVERNLWSQAEFDSVTAKKLCELRAKYWPDTVQLPPEQMGEVLRDLYSRGATIVSSEQGYGIYFRREDTLYFVEMMAENDRAAEVLMEAAREKEVIVEKAVITVGAAQNLFLGEGTRQEYGLIRFEGEPFDVSESYMRLMMD</sequence>
<comment type="caution">
    <text evidence="1">The sequence shown here is derived from an EMBL/GenBank/DDBJ whole genome shotgun (WGS) entry which is preliminary data.</text>
</comment>
<reference evidence="1" key="1">
    <citation type="submission" date="2009-08" db="EMBL/GenBank/DDBJ databases">
        <authorList>
            <person name="Weinstock G."/>
            <person name="Sodergren E."/>
            <person name="Clifton S."/>
            <person name="Fulton L."/>
            <person name="Fulton B."/>
            <person name="Courtney L."/>
            <person name="Fronick C."/>
            <person name="Harrison M."/>
            <person name="Strong C."/>
            <person name="Farmer C."/>
            <person name="Delahaunty K."/>
            <person name="Markovic C."/>
            <person name="Hall O."/>
            <person name="Minx P."/>
            <person name="Tomlinson C."/>
            <person name="Mitreva M."/>
            <person name="Nelson J."/>
            <person name="Hou S."/>
            <person name="Wollam A."/>
            <person name="Pepin K.H."/>
            <person name="Johnson M."/>
            <person name="Bhonagiri V."/>
            <person name="Nash W.E."/>
            <person name="Warren W."/>
            <person name="Chinwalla A."/>
            <person name="Mardis E.R."/>
            <person name="Wilson R.K."/>
        </authorList>
    </citation>
    <scope>NUCLEOTIDE SEQUENCE [LARGE SCALE GENOMIC DNA]</scope>
    <source>
        <strain evidence="1">A2-165</strain>
    </source>
</reference>
<proteinExistence type="predicted"/>
<dbReference type="AlphaFoldDB" id="C7HAP4"/>
<evidence type="ECO:0000313" key="2">
    <source>
        <dbReference type="Proteomes" id="UP000004619"/>
    </source>
</evidence>
<name>C7HAP4_FAED2</name>
<accession>C7HAP4</accession>
<dbReference type="InterPro" id="IPR016181">
    <property type="entry name" value="Acyl_CoA_acyltransferase"/>
</dbReference>
<dbReference type="HOGENOM" id="CLU_1025830_0_0_9"/>
<protein>
    <submittedName>
        <fullName evidence="1">Uncharacterized protein</fullName>
    </submittedName>
</protein>